<organism evidence="4 5">
    <name type="scientific">Microlunatus aurantiacus</name>
    <dbReference type="NCBI Taxonomy" id="446786"/>
    <lineage>
        <taxon>Bacteria</taxon>
        <taxon>Bacillati</taxon>
        <taxon>Actinomycetota</taxon>
        <taxon>Actinomycetes</taxon>
        <taxon>Propionibacteriales</taxon>
        <taxon>Propionibacteriaceae</taxon>
        <taxon>Microlunatus</taxon>
    </lineage>
</organism>
<evidence type="ECO:0000313" key="4">
    <source>
        <dbReference type="EMBL" id="GAA3711169.1"/>
    </source>
</evidence>
<reference evidence="5" key="1">
    <citation type="journal article" date="2019" name="Int. J. Syst. Evol. Microbiol.">
        <title>The Global Catalogue of Microorganisms (GCM) 10K type strain sequencing project: providing services to taxonomists for standard genome sequencing and annotation.</title>
        <authorList>
            <consortium name="The Broad Institute Genomics Platform"/>
            <consortium name="The Broad Institute Genome Sequencing Center for Infectious Disease"/>
            <person name="Wu L."/>
            <person name="Ma J."/>
        </authorList>
    </citation>
    <scope>NUCLEOTIDE SEQUENCE [LARGE SCALE GENOMIC DNA]</scope>
    <source>
        <strain evidence="5">JCM 16548</strain>
    </source>
</reference>
<dbReference type="Gene3D" id="1.10.1400.10">
    <property type="match status" value="1"/>
</dbReference>
<dbReference type="EMBL" id="BAAAYX010000013">
    <property type="protein sequence ID" value="GAA3711169.1"/>
    <property type="molecule type" value="Genomic_DNA"/>
</dbReference>
<dbReference type="InterPro" id="IPR002692">
    <property type="entry name" value="S45"/>
</dbReference>
<keyword evidence="3" id="KW-0865">Zymogen</keyword>
<dbReference type="InterPro" id="IPR023343">
    <property type="entry name" value="Penicillin_amidase_dom1"/>
</dbReference>
<dbReference type="InterPro" id="IPR043146">
    <property type="entry name" value="Penicillin_amidase_N_B-knob"/>
</dbReference>
<proteinExistence type="inferred from homology"/>
<gene>
    <name evidence="4" type="ORF">GCM10022204_32360</name>
</gene>
<evidence type="ECO:0000313" key="5">
    <source>
        <dbReference type="Proteomes" id="UP001500051"/>
    </source>
</evidence>
<dbReference type="PANTHER" id="PTHR34218:SF4">
    <property type="entry name" value="ACYL-HOMOSERINE LACTONE ACYLASE QUIP"/>
    <property type="match status" value="1"/>
</dbReference>
<dbReference type="SUPFAM" id="SSF56235">
    <property type="entry name" value="N-terminal nucleophile aminohydrolases (Ntn hydrolases)"/>
    <property type="match status" value="1"/>
</dbReference>
<evidence type="ECO:0000256" key="2">
    <source>
        <dbReference type="ARBA" id="ARBA00022801"/>
    </source>
</evidence>
<dbReference type="RefSeq" id="WP_344813438.1">
    <property type="nucleotide sequence ID" value="NZ_BAAAYX010000013.1"/>
</dbReference>
<dbReference type="PIRSF" id="PIRSF001227">
    <property type="entry name" value="Pen_acylase"/>
    <property type="match status" value="1"/>
</dbReference>
<dbReference type="PANTHER" id="PTHR34218">
    <property type="entry name" value="PEPTIDASE S45 PENICILLIN AMIDASE"/>
    <property type="match status" value="1"/>
</dbReference>
<dbReference type="Gene3D" id="1.10.439.10">
    <property type="entry name" value="Penicillin Amidohydrolase, domain 1"/>
    <property type="match status" value="1"/>
</dbReference>
<dbReference type="InterPro" id="IPR029055">
    <property type="entry name" value="Ntn_hydrolases_N"/>
</dbReference>
<dbReference type="Pfam" id="PF01804">
    <property type="entry name" value="Penicil_amidase"/>
    <property type="match status" value="1"/>
</dbReference>
<sequence>MLRKPRWLLFAAIVVVLALVGLAGVSAATVRRSYPQIDGEISLPGLNGPVEVLRDGLGVAHVYADNADDLFEAQGYVHAQDRFFEMDVRRHITAGRLSELFGPSQVETDTFIRTLGWRRVAEQELQLLSASTRRYLDAYADGVNAYLQSHSPADISLEYSLLGLQGLDYSPEPWTAVDSLAWVKAMAWDLGANMDREVETSLMLARVGPDQTADLWQDYPLKNFDPILTSGAVRAGAFDPDADAGSRRVLPRGLSERDTTTYSEVLRTVARRLASVPTLVADRTVDGATGSNSWVVSGDRTTTGKPILANDPHLATSIPSTFTQIGLHCRTVSKACPFEVTGFSFSGMPGVVIGRNASMAWGLTTSYVDAQDLYLEEVRGDTVRVGEVYQPLQVRTEQIKVAGEDTPRTITVRSSRHGPLLSDASEDLRQVGTAAAGEGNDAYAVSLAWTGLQPNRTMDALLRIDTASSFTEFRAAAKLLATPSQNLVYAGTDGTIGYQLPGAIPERGRGDGDTVSPGWDTDFDWKGLIPFDELPWAENPEEGFVVTANNQIIGKGYGRHLGSTYSYGWRSQEIVDALKANPRLSVEQSLALQGDDTVRFADVLVPRLLKLKLADPWVAEGQQTLVGWDYSSAEDSAAAAYFFVVVHDILERTFRDQMPEELWPTGGDRWNAVLTTLLDDPNNVWWDDARTENVVEKRDDILRAAMTDARKELTSLMSRDTDGWQWGKLHRVTLRHSTLGSSGIGPIERLFNRGDWSVGGGPAVVNAMAFDDTRGYGVTAGPTMRMVVDLADLDRSRWINQSGTSGHAYHPNYDDQAPLWVSNQTVPFVSGRTAVEAATEHRLNLVPTG</sequence>
<evidence type="ECO:0000256" key="3">
    <source>
        <dbReference type="ARBA" id="ARBA00023145"/>
    </source>
</evidence>
<accession>A0ABP7DWE1</accession>
<keyword evidence="5" id="KW-1185">Reference proteome</keyword>
<protein>
    <submittedName>
        <fullName evidence="4">Penicillin acylase family protein</fullName>
    </submittedName>
</protein>
<keyword evidence="2" id="KW-0378">Hydrolase</keyword>
<dbReference type="Proteomes" id="UP001500051">
    <property type="component" value="Unassembled WGS sequence"/>
</dbReference>
<dbReference type="CDD" id="cd03747">
    <property type="entry name" value="Ntn_PGA_like"/>
    <property type="match status" value="1"/>
</dbReference>
<comment type="similarity">
    <text evidence="1">Belongs to the peptidase S45 family.</text>
</comment>
<dbReference type="InterPro" id="IPR014395">
    <property type="entry name" value="Pen/GL7ACA/AHL_acylase"/>
</dbReference>
<name>A0ABP7DWE1_9ACTN</name>
<comment type="caution">
    <text evidence="4">The sequence shown here is derived from an EMBL/GenBank/DDBJ whole genome shotgun (WGS) entry which is preliminary data.</text>
</comment>
<dbReference type="Gene3D" id="2.30.120.10">
    <property type="match status" value="1"/>
</dbReference>
<evidence type="ECO:0000256" key="1">
    <source>
        <dbReference type="ARBA" id="ARBA00006586"/>
    </source>
</evidence>
<dbReference type="InterPro" id="IPR043147">
    <property type="entry name" value="Penicillin_amidase_A-knob"/>
</dbReference>
<dbReference type="Gene3D" id="3.60.20.10">
    <property type="entry name" value="Glutamine Phosphoribosylpyrophosphate, subunit 1, domain 1"/>
    <property type="match status" value="1"/>
</dbReference>